<dbReference type="AlphaFoldDB" id="A0A0F9TUL7"/>
<accession>A0A0F9TUL7</accession>
<protein>
    <submittedName>
        <fullName evidence="1">Uncharacterized protein</fullName>
    </submittedName>
</protein>
<name>A0A0F9TUL7_9ZZZZ</name>
<comment type="caution">
    <text evidence="1">The sequence shown here is derived from an EMBL/GenBank/DDBJ whole genome shotgun (WGS) entry which is preliminary data.</text>
</comment>
<gene>
    <name evidence="1" type="ORF">LCGC14_0302910</name>
</gene>
<organism evidence="1">
    <name type="scientific">marine sediment metagenome</name>
    <dbReference type="NCBI Taxonomy" id="412755"/>
    <lineage>
        <taxon>unclassified sequences</taxon>
        <taxon>metagenomes</taxon>
        <taxon>ecological metagenomes</taxon>
    </lineage>
</organism>
<proteinExistence type="predicted"/>
<evidence type="ECO:0000313" key="1">
    <source>
        <dbReference type="EMBL" id="KKN83029.1"/>
    </source>
</evidence>
<reference evidence="1" key="1">
    <citation type="journal article" date="2015" name="Nature">
        <title>Complex archaea that bridge the gap between prokaryotes and eukaryotes.</title>
        <authorList>
            <person name="Spang A."/>
            <person name="Saw J.H."/>
            <person name="Jorgensen S.L."/>
            <person name="Zaremba-Niedzwiedzka K."/>
            <person name="Martijn J."/>
            <person name="Lind A.E."/>
            <person name="van Eijk R."/>
            <person name="Schleper C."/>
            <person name="Guy L."/>
            <person name="Ettema T.J."/>
        </authorList>
    </citation>
    <scope>NUCLEOTIDE SEQUENCE</scope>
</reference>
<dbReference type="EMBL" id="LAZR01000191">
    <property type="protein sequence ID" value="KKN83029.1"/>
    <property type="molecule type" value="Genomic_DNA"/>
</dbReference>
<sequence>MDFVKRWFGKKKVRKEIELLVSLLRHIIEIQELNDLFFDIDMFFLNKSWKELEINVYDFGETETTTLAAYFVDDGTIAVNSTSLSISNWSAMLRNEAAAALIGVILHEYCHKIQNEIKIDSTHELHSISIKKYEGSEAEQLHNDQFKFISNKIDELYINHLDNLGFKYTVRNISFSGGWEQNVLVLYL</sequence>